<evidence type="ECO:0000313" key="1">
    <source>
        <dbReference type="EMBL" id="KIO20421.1"/>
    </source>
</evidence>
<gene>
    <name evidence="1" type="ORF">M407DRAFT_245815</name>
</gene>
<dbReference type="HOGENOM" id="CLU_2335179_0_0_1"/>
<name>A0A0C3Q870_9AGAM</name>
<proteinExistence type="predicted"/>
<protein>
    <submittedName>
        <fullName evidence="1">Uncharacterized protein</fullName>
    </submittedName>
</protein>
<sequence>MSRAVIDYLAPFGKRSEEQAEEKTEQELPLPLPSLQTLVFENGVVDIPHLLRMVASRVNGRRTASAHIQRITLINCDTRQWPDRSSSFRGLGVDLVLQ</sequence>
<reference evidence="1 2" key="1">
    <citation type="submission" date="2014-04" db="EMBL/GenBank/DDBJ databases">
        <authorList>
            <consortium name="DOE Joint Genome Institute"/>
            <person name="Kuo A."/>
            <person name="Girlanda M."/>
            <person name="Perotto S."/>
            <person name="Kohler A."/>
            <person name="Nagy L.G."/>
            <person name="Floudas D."/>
            <person name="Copeland A."/>
            <person name="Barry K.W."/>
            <person name="Cichocki N."/>
            <person name="Veneault-Fourrey C."/>
            <person name="LaButti K."/>
            <person name="Lindquist E.A."/>
            <person name="Lipzen A."/>
            <person name="Lundell T."/>
            <person name="Morin E."/>
            <person name="Murat C."/>
            <person name="Sun H."/>
            <person name="Tunlid A."/>
            <person name="Henrissat B."/>
            <person name="Grigoriev I.V."/>
            <person name="Hibbett D.S."/>
            <person name="Martin F."/>
            <person name="Nordberg H.P."/>
            <person name="Cantor M.N."/>
            <person name="Hua S.X."/>
        </authorList>
    </citation>
    <scope>NUCLEOTIDE SEQUENCE [LARGE SCALE GENOMIC DNA]</scope>
    <source>
        <strain evidence="1 2">MUT 4182</strain>
    </source>
</reference>
<keyword evidence="2" id="KW-1185">Reference proteome</keyword>
<accession>A0A0C3Q870</accession>
<organism evidence="1 2">
    <name type="scientific">Tulasnella calospora MUT 4182</name>
    <dbReference type="NCBI Taxonomy" id="1051891"/>
    <lineage>
        <taxon>Eukaryota</taxon>
        <taxon>Fungi</taxon>
        <taxon>Dikarya</taxon>
        <taxon>Basidiomycota</taxon>
        <taxon>Agaricomycotina</taxon>
        <taxon>Agaricomycetes</taxon>
        <taxon>Cantharellales</taxon>
        <taxon>Tulasnellaceae</taxon>
        <taxon>Tulasnella</taxon>
    </lineage>
</organism>
<dbReference type="EMBL" id="KN823175">
    <property type="protein sequence ID" value="KIO20421.1"/>
    <property type="molecule type" value="Genomic_DNA"/>
</dbReference>
<dbReference type="AlphaFoldDB" id="A0A0C3Q870"/>
<evidence type="ECO:0000313" key="2">
    <source>
        <dbReference type="Proteomes" id="UP000054248"/>
    </source>
</evidence>
<dbReference type="Proteomes" id="UP000054248">
    <property type="component" value="Unassembled WGS sequence"/>
</dbReference>
<reference evidence="2" key="2">
    <citation type="submission" date="2015-01" db="EMBL/GenBank/DDBJ databases">
        <title>Evolutionary Origins and Diversification of the Mycorrhizal Mutualists.</title>
        <authorList>
            <consortium name="DOE Joint Genome Institute"/>
            <consortium name="Mycorrhizal Genomics Consortium"/>
            <person name="Kohler A."/>
            <person name="Kuo A."/>
            <person name="Nagy L.G."/>
            <person name="Floudas D."/>
            <person name="Copeland A."/>
            <person name="Barry K.W."/>
            <person name="Cichocki N."/>
            <person name="Veneault-Fourrey C."/>
            <person name="LaButti K."/>
            <person name="Lindquist E.A."/>
            <person name="Lipzen A."/>
            <person name="Lundell T."/>
            <person name="Morin E."/>
            <person name="Murat C."/>
            <person name="Riley R."/>
            <person name="Ohm R."/>
            <person name="Sun H."/>
            <person name="Tunlid A."/>
            <person name="Henrissat B."/>
            <person name="Grigoriev I.V."/>
            <person name="Hibbett D.S."/>
            <person name="Martin F."/>
        </authorList>
    </citation>
    <scope>NUCLEOTIDE SEQUENCE [LARGE SCALE GENOMIC DNA]</scope>
    <source>
        <strain evidence="2">MUT 4182</strain>
    </source>
</reference>
<dbReference type="OrthoDB" id="3259629at2759"/>